<dbReference type="Proteomes" id="UP000198309">
    <property type="component" value="Unassembled WGS sequence"/>
</dbReference>
<protein>
    <recommendedName>
        <fullName evidence="5">Methyltransferase domain-containing protein</fullName>
    </recommendedName>
</protein>
<dbReference type="EMBL" id="FZPC01000005">
    <property type="protein sequence ID" value="SNS65613.1"/>
    <property type="molecule type" value="Genomic_DNA"/>
</dbReference>
<sequence length="230" mass="26603">MQNPQSLDWEKLYLDNVSTYKKGRPKRAEFIISHLKQINLLDEIESFLEEGAFSAKDLSYLAKNLSKKIFVATDLNELSMVNRKTENILNCAADAFNLPFRDRHFGVTFHSGLIIYFNNSDAIKIIQEQTRVTKSIAYIFAHNKHNYLDTLISNGKRIMGNRLFSFRRYSKGELIEIGTAIGCPFEIVPHDNMLENFSQRNCRWLLPVIQKLGLHKSLFFANELTLIIKP</sequence>
<dbReference type="SUPFAM" id="SSF53335">
    <property type="entry name" value="S-adenosyl-L-methionine-dependent methyltransferases"/>
    <property type="match status" value="1"/>
</dbReference>
<evidence type="ECO:0000313" key="2">
    <source>
        <dbReference type="EMBL" id="SNS65613.1"/>
    </source>
</evidence>
<dbReference type="EMBL" id="FNEC01000042">
    <property type="protein sequence ID" value="SDK54997.1"/>
    <property type="molecule type" value="Genomic_DNA"/>
</dbReference>
<reference evidence="2 3" key="2">
    <citation type="submission" date="2017-06" db="EMBL/GenBank/DDBJ databases">
        <authorList>
            <person name="Varghese N."/>
            <person name="Submissions S."/>
        </authorList>
    </citation>
    <scope>NUCLEOTIDE SEQUENCE [LARGE SCALE GENOMIC DNA]</scope>
    <source>
        <strain evidence="2 3">RLD-1</strain>
    </source>
</reference>
<dbReference type="Gene3D" id="3.40.50.150">
    <property type="entry name" value="Vaccinia Virus protein VP39"/>
    <property type="match status" value="1"/>
</dbReference>
<reference evidence="1 4" key="1">
    <citation type="submission" date="2016-10" db="EMBL/GenBank/DDBJ databases">
        <authorList>
            <person name="de Groot N.N."/>
        </authorList>
    </citation>
    <scope>NUCLEOTIDE SEQUENCE [LARGE SCALE GENOMIC DNA]</scope>
    <source>
        <strain evidence="1 4">CCM 7361</strain>
    </source>
</reference>
<organism evidence="1 4">
    <name type="scientific">Pseudomonas delhiensis</name>
    <dbReference type="NCBI Taxonomy" id="366289"/>
    <lineage>
        <taxon>Bacteria</taxon>
        <taxon>Pseudomonadati</taxon>
        <taxon>Pseudomonadota</taxon>
        <taxon>Gammaproteobacteria</taxon>
        <taxon>Pseudomonadales</taxon>
        <taxon>Pseudomonadaceae</taxon>
        <taxon>Pseudomonas</taxon>
    </lineage>
</organism>
<evidence type="ECO:0008006" key="5">
    <source>
        <dbReference type="Google" id="ProtNLM"/>
    </source>
</evidence>
<dbReference type="InterPro" id="IPR029063">
    <property type="entry name" value="SAM-dependent_MTases_sf"/>
</dbReference>
<gene>
    <name evidence="1" type="ORF">SAMN05216189_104212</name>
    <name evidence="2" type="ORF">SAMN06295949_10538</name>
</gene>
<evidence type="ECO:0000313" key="4">
    <source>
        <dbReference type="Proteomes" id="UP000199693"/>
    </source>
</evidence>
<evidence type="ECO:0000313" key="3">
    <source>
        <dbReference type="Proteomes" id="UP000198309"/>
    </source>
</evidence>
<evidence type="ECO:0000313" key="1">
    <source>
        <dbReference type="EMBL" id="SDK54997.1"/>
    </source>
</evidence>
<dbReference type="AlphaFoldDB" id="A0A239GAX5"/>
<name>A0A239GAX5_9PSED</name>
<proteinExistence type="predicted"/>
<keyword evidence="3" id="KW-1185">Reference proteome</keyword>
<accession>A0A239GAX5</accession>
<dbReference type="Proteomes" id="UP000199693">
    <property type="component" value="Unassembled WGS sequence"/>
</dbReference>
<dbReference type="RefSeq" id="WP_139210249.1">
    <property type="nucleotide sequence ID" value="NZ_FNEC01000042.1"/>
</dbReference>